<accession>A0A1G6KKM2</accession>
<proteinExistence type="predicted"/>
<name>A0A1G6KKM2_9BACT</name>
<feature type="chain" id="PRO_5011545671" evidence="6">
    <location>
        <begin position="21"/>
        <end position="139"/>
    </location>
</feature>
<keyword evidence="4 5" id="KW-0472">Membrane</keyword>
<dbReference type="GO" id="GO:0016020">
    <property type="term" value="C:membrane"/>
    <property type="evidence" value="ECO:0007669"/>
    <property type="project" value="UniProtKB-SubCell"/>
</dbReference>
<feature type="transmembrane region" description="Helical" evidence="5">
    <location>
        <begin position="68"/>
        <end position="87"/>
    </location>
</feature>
<evidence type="ECO:0000256" key="3">
    <source>
        <dbReference type="ARBA" id="ARBA00022989"/>
    </source>
</evidence>
<evidence type="ECO:0000256" key="1">
    <source>
        <dbReference type="ARBA" id="ARBA00004141"/>
    </source>
</evidence>
<dbReference type="Proteomes" id="UP000199452">
    <property type="component" value="Unassembled WGS sequence"/>
</dbReference>
<evidence type="ECO:0000256" key="2">
    <source>
        <dbReference type="ARBA" id="ARBA00022692"/>
    </source>
</evidence>
<dbReference type="RefSeq" id="WP_092437843.1">
    <property type="nucleotide sequence ID" value="NZ_FMYP01000025.1"/>
</dbReference>
<keyword evidence="9" id="KW-1185">Reference proteome</keyword>
<evidence type="ECO:0000256" key="4">
    <source>
        <dbReference type="ARBA" id="ARBA00023136"/>
    </source>
</evidence>
<evidence type="ECO:0000313" key="9">
    <source>
        <dbReference type="Proteomes" id="UP000199452"/>
    </source>
</evidence>
<feature type="domain" description="TM2" evidence="7">
    <location>
        <begin position="64"/>
        <end position="114"/>
    </location>
</feature>
<keyword evidence="6" id="KW-0732">Signal</keyword>
<evidence type="ECO:0000256" key="5">
    <source>
        <dbReference type="SAM" id="Phobius"/>
    </source>
</evidence>
<keyword evidence="2 5" id="KW-0812">Transmembrane</keyword>
<evidence type="ECO:0000313" key="8">
    <source>
        <dbReference type="EMBL" id="SDC31652.1"/>
    </source>
</evidence>
<reference evidence="8 9" key="1">
    <citation type="submission" date="2016-09" db="EMBL/GenBank/DDBJ databases">
        <authorList>
            <person name="Capua I."/>
            <person name="De Benedictis P."/>
            <person name="Joannis T."/>
            <person name="Lombin L.H."/>
            <person name="Cattoli G."/>
        </authorList>
    </citation>
    <scope>NUCLEOTIDE SEQUENCE [LARGE SCALE GENOMIC DNA]</scope>
    <source>
        <strain evidence="8 9">A7P-90m</strain>
    </source>
</reference>
<dbReference type="EMBL" id="FMYP01000025">
    <property type="protein sequence ID" value="SDC31652.1"/>
    <property type="molecule type" value="Genomic_DNA"/>
</dbReference>
<dbReference type="AlphaFoldDB" id="A0A1G6KKM2"/>
<gene>
    <name evidence="8" type="ORF">SAMN05216323_102543</name>
</gene>
<dbReference type="Pfam" id="PF05154">
    <property type="entry name" value="TM2"/>
    <property type="match status" value="1"/>
</dbReference>
<organism evidence="8 9">
    <name type="scientific">Williamwhitmania taraxaci</name>
    <dbReference type="NCBI Taxonomy" id="1640674"/>
    <lineage>
        <taxon>Bacteria</taxon>
        <taxon>Pseudomonadati</taxon>
        <taxon>Bacteroidota</taxon>
        <taxon>Bacteroidia</taxon>
        <taxon>Bacteroidales</taxon>
        <taxon>Williamwhitmaniaceae</taxon>
        <taxon>Williamwhitmania</taxon>
    </lineage>
</organism>
<keyword evidence="3 5" id="KW-1133">Transmembrane helix</keyword>
<feature type="signal peptide" evidence="6">
    <location>
        <begin position="1"/>
        <end position="20"/>
    </location>
</feature>
<feature type="transmembrane region" description="Helical" evidence="5">
    <location>
        <begin position="94"/>
        <end position="118"/>
    </location>
</feature>
<comment type="subcellular location">
    <subcellularLocation>
        <location evidence="1">Membrane</location>
        <topology evidence="1">Multi-pass membrane protein</topology>
    </subcellularLocation>
</comment>
<protein>
    <submittedName>
        <fullName evidence="8">TM2 domain-containing protein</fullName>
    </submittedName>
</protein>
<sequence>MKKFLVAFAFLVGTAATSMANTSNYYADNAAVDQVFQNAAEVSLSAYDFNAMKTENNTTTVSSEKNAVVAWALCWVVGGFGIHRHYLGTSGSMWALYTFTGCGIFGIIPTVDWFVLLIDGVVNKNIDKYVDNEKFFMWA</sequence>
<dbReference type="InterPro" id="IPR007829">
    <property type="entry name" value="TM2"/>
</dbReference>
<evidence type="ECO:0000256" key="6">
    <source>
        <dbReference type="SAM" id="SignalP"/>
    </source>
</evidence>
<evidence type="ECO:0000259" key="7">
    <source>
        <dbReference type="Pfam" id="PF05154"/>
    </source>
</evidence>